<feature type="compositionally biased region" description="Polar residues" evidence="1">
    <location>
        <begin position="71"/>
        <end position="84"/>
    </location>
</feature>
<gene>
    <name evidence="2" type="ORF">FTOL_08638</name>
</gene>
<evidence type="ECO:0000313" key="3">
    <source>
        <dbReference type="Proteomes" id="UP001187734"/>
    </source>
</evidence>
<evidence type="ECO:0000313" key="2">
    <source>
        <dbReference type="EMBL" id="SPJ80246.1"/>
    </source>
</evidence>
<proteinExistence type="predicted"/>
<dbReference type="EMBL" id="ONZP01000306">
    <property type="protein sequence ID" value="SPJ80246.1"/>
    <property type="molecule type" value="Genomic_DNA"/>
</dbReference>
<evidence type="ECO:0000256" key="1">
    <source>
        <dbReference type="SAM" id="MobiDB-lite"/>
    </source>
</evidence>
<dbReference type="AlphaFoldDB" id="A0AAE8MD44"/>
<protein>
    <submittedName>
        <fullName evidence="2">Uncharacterized protein</fullName>
    </submittedName>
</protein>
<sequence>MLKDTNMTEKPPAIILIDQGAISSMMGQFGITNSTTRIAVNKHLIRSMEYLSQFNIRFIYKPGREHAVSDTLSRLPSKYGQTPIDTPGELNDTPDDRAIAS</sequence>
<keyword evidence="3" id="KW-1185">Reference proteome</keyword>
<name>A0AAE8MD44_9HYPO</name>
<organism evidence="2 3">
    <name type="scientific">Fusarium torulosum</name>
    <dbReference type="NCBI Taxonomy" id="33205"/>
    <lineage>
        <taxon>Eukaryota</taxon>
        <taxon>Fungi</taxon>
        <taxon>Dikarya</taxon>
        <taxon>Ascomycota</taxon>
        <taxon>Pezizomycotina</taxon>
        <taxon>Sordariomycetes</taxon>
        <taxon>Hypocreomycetidae</taxon>
        <taxon>Hypocreales</taxon>
        <taxon>Nectriaceae</taxon>
        <taxon>Fusarium</taxon>
    </lineage>
</organism>
<comment type="caution">
    <text evidence="2">The sequence shown here is derived from an EMBL/GenBank/DDBJ whole genome shotgun (WGS) entry which is preliminary data.</text>
</comment>
<reference evidence="2" key="1">
    <citation type="submission" date="2018-03" db="EMBL/GenBank/DDBJ databases">
        <authorList>
            <person name="Guldener U."/>
        </authorList>
    </citation>
    <scope>NUCLEOTIDE SEQUENCE</scope>
</reference>
<dbReference type="Proteomes" id="UP001187734">
    <property type="component" value="Unassembled WGS sequence"/>
</dbReference>
<feature type="region of interest" description="Disordered" evidence="1">
    <location>
        <begin position="71"/>
        <end position="101"/>
    </location>
</feature>
<accession>A0AAE8MD44</accession>